<organism evidence="1 2">
    <name type="scientific">Vitis vinifera</name>
    <name type="common">Grape</name>
    <dbReference type="NCBI Taxonomy" id="29760"/>
    <lineage>
        <taxon>Eukaryota</taxon>
        <taxon>Viridiplantae</taxon>
        <taxon>Streptophyta</taxon>
        <taxon>Embryophyta</taxon>
        <taxon>Tracheophyta</taxon>
        <taxon>Spermatophyta</taxon>
        <taxon>Magnoliopsida</taxon>
        <taxon>eudicotyledons</taxon>
        <taxon>Gunneridae</taxon>
        <taxon>Pentapetalae</taxon>
        <taxon>rosids</taxon>
        <taxon>Vitales</taxon>
        <taxon>Vitaceae</taxon>
        <taxon>Viteae</taxon>
        <taxon>Vitis</taxon>
    </lineage>
</organism>
<accession>A0A438BVS6</accession>
<dbReference type="Proteomes" id="UP000288805">
    <property type="component" value="Unassembled WGS sequence"/>
</dbReference>
<evidence type="ECO:0000313" key="1">
    <source>
        <dbReference type="EMBL" id="RVW15084.1"/>
    </source>
</evidence>
<dbReference type="InterPro" id="IPR043128">
    <property type="entry name" value="Rev_trsase/Diguanyl_cyclase"/>
</dbReference>
<dbReference type="SUPFAM" id="SSF56672">
    <property type="entry name" value="DNA/RNA polymerases"/>
    <property type="match status" value="1"/>
</dbReference>
<dbReference type="InterPro" id="IPR043502">
    <property type="entry name" value="DNA/RNA_pol_sf"/>
</dbReference>
<proteinExistence type="predicted"/>
<comment type="caution">
    <text evidence="1">The sequence shown here is derived from an EMBL/GenBank/DDBJ whole genome shotgun (WGS) entry which is preliminary data.</text>
</comment>
<dbReference type="Gene3D" id="3.30.70.270">
    <property type="match status" value="1"/>
</dbReference>
<protein>
    <recommendedName>
        <fullName evidence="3">Reverse transcriptase/retrotransposon-derived protein RNase H-like domain-containing protein</fullName>
    </recommendedName>
</protein>
<reference evidence="1 2" key="1">
    <citation type="journal article" date="2018" name="PLoS Genet.">
        <title>Population sequencing reveals clonal diversity and ancestral inbreeding in the grapevine cultivar Chardonnay.</title>
        <authorList>
            <person name="Roach M.J."/>
            <person name="Johnson D.L."/>
            <person name="Bohlmann J."/>
            <person name="van Vuuren H.J."/>
            <person name="Jones S.J."/>
            <person name="Pretorius I.S."/>
            <person name="Schmidt S.A."/>
            <person name="Borneman A.R."/>
        </authorList>
    </citation>
    <scope>NUCLEOTIDE SEQUENCE [LARGE SCALE GENOMIC DNA]</scope>
    <source>
        <strain evidence="2">cv. Chardonnay</strain>
        <tissue evidence="1">Leaf</tissue>
    </source>
</reference>
<dbReference type="AlphaFoldDB" id="A0A438BVS6"/>
<dbReference type="EMBL" id="QGNW01002606">
    <property type="protein sequence ID" value="RVW15084.1"/>
    <property type="molecule type" value="Genomic_DNA"/>
</dbReference>
<sequence>MEGREIQHFQRVATSTLVRLWESHLRRCPHPQGAVQIKAVMEMSTPSSKKELQLLIDKLVALGSFIARFIDKLRPFFLVLRKASAIGWTDNCQNAFEEIKHYITQPPILSSP</sequence>
<evidence type="ECO:0000313" key="2">
    <source>
        <dbReference type="Proteomes" id="UP000288805"/>
    </source>
</evidence>
<gene>
    <name evidence="1" type="ORF">CK203_084847</name>
</gene>
<evidence type="ECO:0008006" key="3">
    <source>
        <dbReference type="Google" id="ProtNLM"/>
    </source>
</evidence>
<name>A0A438BVS6_VITVI</name>